<feature type="compositionally biased region" description="Polar residues" evidence="1">
    <location>
        <begin position="511"/>
        <end position="521"/>
    </location>
</feature>
<feature type="region of interest" description="Disordered" evidence="1">
    <location>
        <begin position="511"/>
        <end position="532"/>
    </location>
</feature>
<comment type="caution">
    <text evidence="2">The sequence shown here is derived from an EMBL/GenBank/DDBJ whole genome shotgun (WGS) entry which is preliminary data.</text>
</comment>
<dbReference type="OrthoDB" id="5428522at2759"/>
<dbReference type="Proteomes" id="UP000283895">
    <property type="component" value="Unassembled WGS sequence"/>
</dbReference>
<reference evidence="2 3" key="1">
    <citation type="submission" date="2015-09" db="EMBL/GenBank/DDBJ databases">
        <title>Host preference determinants of Valsa canker pathogens revealed by comparative genomics.</title>
        <authorList>
            <person name="Yin Z."/>
            <person name="Huang L."/>
        </authorList>
    </citation>
    <scope>NUCLEOTIDE SEQUENCE [LARGE SCALE GENOMIC DNA]</scope>
    <source>
        <strain evidence="2 3">03-1</strain>
    </source>
</reference>
<name>A0A423WR12_9PEZI</name>
<protein>
    <submittedName>
        <fullName evidence="2">Uncharacterized protein</fullName>
    </submittedName>
</protein>
<dbReference type="AlphaFoldDB" id="A0A423WR12"/>
<feature type="region of interest" description="Disordered" evidence="1">
    <location>
        <begin position="850"/>
        <end position="879"/>
    </location>
</feature>
<proteinExistence type="predicted"/>
<gene>
    <name evidence="2" type="ORF">VMCG_05231</name>
</gene>
<keyword evidence="3" id="KW-1185">Reference proteome</keyword>
<evidence type="ECO:0000313" key="2">
    <source>
        <dbReference type="EMBL" id="ROW05694.1"/>
    </source>
</evidence>
<organism evidence="2 3">
    <name type="scientific">Cytospora schulzeri</name>
    <dbReference type="NCBI Taxonomy" id="448051"/>
    <lineage>
        <taxon>Eukaryota</taxon>
        <taxon>Fungi</taxon>
        <taxon>Dikarya</taxon>
        <taxon>Ascomycota</taxon>
        <taxon>Pezizomycotina</taxon>
        <taxon>Sordariomycetes</taxon>
        <taxon>Sordariomycetidae</taxon>
        <taxon>Diaporthales</taxon>
        <taxon>Cytosporaceae</taxon>
        <taxon>Cytospora</taxon>
    </lineage>
</organism>
<evidence type="ECO:0000313" key="3">
    <source>
        <dbReference type="Proteomes" id="UP000283895"/>
    </source>
</evidence>
<sequence>MFVMAKPKYVLVCAVPDFLGNVTAVVQIHTHTLLLRALSSEDVSGHWLLHFGLTEEHLVLGILVDSLDLDDLATSNHANVLHLDVDVVVGQHHADKRGMEASDTSNIVLSSPGLDQASHCGTGVHAVRDGARQVGVVGEDSGDVDRVEVTRDTSVALVGCRSPQQKRGLAAQRNGVLEHDGLLNGRAIALQVVNDWVAVRLARRVVNRGDLDDLLRRQLDQNLATGLNSAEDSLRLEVDEGLKTEDQDLAKKVHAVSLVIQLEPLLGLEHSNILAGGQVNLHRSLVLALEGVLERLGTRHHAELVGKVDQLQQITVDGAREDGLSDGLPSDDNGKVHRRVHDLARSVNECFAVVADGVHEVIDGLARNSRLATIEPASNKSVKVHGLVAKPCSPVELLNAVVASLHDLMDRSVTSLRVVSELERERNGLAKCCRLLDHVDHNLVLSSHLDLKDVHIVVVTGLLLEHDGRLFRRVRVHDLHEQPTARGKNSLHGVCLILLALHQDLRHQESMSPRTLGTGEQRQPVLDGRQWGRGGSRDAVGVLVAIIGHSDTFEVEWNLGVNKLASEVLDCRDLGRVTLVDVLGQVLNVAIVDAVENVLDRLVSDSRVPDCRWSLKDTRSANVLVDDSIEILGLPKRVLLEEELEVLVQGRHEGDGLLPAPLAQHQEVLDILGVDDLLVGLRVVGQNLLHGRVGLVKVGVALQKRRLSRGSRETLLDTVNEITSELGVGRINPTGLVLDVQKLDQSPHNLAVGHVLEINSLTGLVLAEPDLLEVLIELLDDVGPVLLELSDTLFLRQAEDLLVHLGPELDTTSGKLVNGLTHLRADGDDTSSSALAKSLDILLSDLNGRNTSADGETLDRDTLSPQTPDQGDLPAHSAGVDVDEVDTDTATSRNGLLNLLERSSHGLSVVVATASQLDVVPRLHSGRDEVPWNRAGSHTSNHDGWNTKQSAHLGVHESLATGVLDQLGAILLDPVDGILDSMLLIAVKKLGLVSSLSGRSVDSTGEDDANASALLVAAGENTQTRNTARTEIEHMGGVLEDSCLLPVDGVAGDEANQSWHDIAFDLLANVLSGVGIVDRDAKRLGVNLDVLEVFVDHSCRFSQVLAVEGRGDGQETVDESDLSLGVRNSCLVQAGGRLDLSELQVETVQGHGRTRHNHIPGAVDE</sequence>
<accession>A0A423WR12</accession>
<evidence type="ECO:0000256" key="1">
    <source>
        <dbReference type="SAM" id="MobiDB-lite"/>
    </source>
</evidence>
<dbReference type="EMBL" id="LKEA01000012">
    <property type="protein sequence ID" value="ROW05694.1"/>
    <property type="molecule type" value="Genomic_DNA"/>
</dbReference>